<accession>A0ABS6WGF3</accession>
<proteinExistence type="predicted"/>
<dbReference type="Proteomes" id="UP000700815">
    <property type="component" value="Unassembled WGS sequence"/>
</dbReference>
<reference evidence="1 2" key="1">
    <citation type="submission" date="2021-05" db="EMBL/GenBank/DDBJ databases">
        <title>Phylogenetic classification of ten novel species belonging to the genus Bifidobacterium comprising B. colchicus sp. nov., B. abeli sp. nov., B. bicoloris sp. nov., B. guerezis sp. nov., B. rosaliae sp. nov., B. santillanensis sp. nov., B. argentati sp. nov., B. amazzoni sp. nov., B. pluviali sp. nov., and B. pinnaculum sp. nov.</title>
        <authorList>
            <person name="Lugli G.A."/>
            <person name="Ruiz Garcia L."/>
            <person name="Margolles A."/>
            <person name="Ventura M."/>
        </authorList>
    </citation>
    <scope>NUCLEOTIDE SEQUENCE [LARGE SCALE GENOMIC DNA]</scope>
    <source>
        <strain evidence="1 2">82T10</strain>
    </source>
</reference>
<protein>
    <recommendedName>
        <fullName evidence="3">Nudix hydrolase domain-containing protein</fullName>
    </recommendedName>
</protein>
<gene>
    <name evidence="1" type="ORF">KIH79_09420</name>
</gene>
<evidence type="ECO:0000313" key="1">
    <source>
        <dbReference type="EMBL" id="MBW3093133.1"/>
    </source>
</evidence>
<name>A0ABS6WGF3_9BIFI</name>
<dbReference type="RefSeq" id="WP_219059151.1">
    <property type="nucleotide sequence ID" value="NZ_JAHBBH010000028.1"/>
</dbReference>
<evidence type="ECO:0008006" key="3">
    <source>
        <dbReference type="Google" id="ProtNLM"/>
    </source>
</evidence>
<keyword evidence="2" id="KW-1185">Reference proteome</keyword>
<organism evidence="1 2">
    <name type="scientific">Bifidobacterium miconis</name>
    <dbReference type="NCBI Taxonomy" id="2834435"/>
    <lineage>
        <taxon>Bacteria</taxon>
        <taxon>Bacillati</taxon>
        <taxon>Actinomycetota</taxon>
        <taxon>Actinomycetes</taxon>
        <taxon>Bifidobacteriales</taxon>
        <taxon>Bifidobacteriaceae</taxon>
        <taxon>Bifidobacterium</taxon>
    </lineage>
</organism>
<evidence type="ECO:0000313" key="2">
    <source>
        <dbReference type="Proteomes" id="UP000700815"/>
    </source>
</evidence>
<comment type="caution">
    <text evidence="1">The sequence shown here is derived from an EMBL/GenBank/DDBJ whole genome shotgun (WGS) entry which is preliminary data.</text>
</comment>
<sequence length="174" mass="19034">MSNGNDVEYYHGVYGYIEDPTGNKLLVIARKNGPYAGKYDLPGGEQRSGENRDETLKRTIAEQTGAQLLYGNEYLIARVGETEPVADDDASAASDASAAADAADGKDAVRKLVHTCEIAHCVVDVPNEKFMYEGDADYRYVAKIAMNERNASPLVLIALEHFNAVDPDIAEKYR</sequence>
<dbReference type="EMBL" id="JAHBBH010000028">
    <property type="protein sequence ID" value="MBW3093133.1"/>
    <property type="molecule type" value="Genomic_DNA"/>
</dbReference>